<feature type="compositionally biased region" description="Polar residues" evidence="1">
    <location>
        <begin position="135"/>
        <end position="158"/>
    </location>
</feature>
<name>A0ABT4I8J4_9ACTO</name>
<feature type="compositionally biased region" description="Low complexity" evidence="1">
    <location>
        <begin position="105"/>
        <end position="118"/>
    </location>
</feature>
<dbReference type="EMBL" id="JAPTMY010000016">
    <property type="protein sequence ID" value="MCZ0858065.1"/>
    <property type="molecule type" value="Genomic_DNA"/>
</dbReference>
<feature type="compositionally biased region" description="Low complexity" evidence="1">
    <location>
        <begin position="75"/>
        <end position="89"/>
    </location>
</feature>
<organism evidence="2 3">
    <name type="scientific">Actinomyces israelii</name>
    <dbReference type="NCBI Taxonomy" id="1659"/>
    <lineage>
        <taxon>Bacteria</taxon>
        <taxon>Bacillati</taxon>
        <taxon>Actinomycetota</taxon>
        <taxon>Actinomycetes</taxon>
        <taxon>Actinomycetales</taxon>
        <taxon>Actinomycetaceae</taxon>
        <taxon>Actinomyces</taxon>
    </lineage>
</organism>
<sequence>MTTASTATTMSTMNNDMSAAPVSPAASAALVGAGDADGLVPSRPGPARRLVALACAVALSAGLLGACTVNLDHTSSGSSGSAGASSHSAVDPSQEPSGDSDGDMPTSSASPTALPPLTDQGGTASPDPGRPGASATITNEEWVRAQQSGGKKTMTPDNGQVVVDRSYATIVIEGDVTNLTVSGEGVTVIVDYAQNIIVNSNANVYVRDTKSVTVTSSYSTVLWAGSTPQIKDLGDGNTIKNQAEDN</sequence>
<dbReference type="RefSeq" id="WP_268917539.1">
    <property type="nucleotide sequence ID" value="NZ_CP124548.1"/>
</dbReference>
<gene>
    <name evidence="2" type="ORF">OHJ16_08405</name>
</gene>
<comment type="caution">
    <text evidence="2">The sequence shown here is derived from an EMBL/GenBank/DDBJ whole genome shotgun (WGS) entry which is preliminary data.</text>
</comment>
<keyword evidence="3" id="KW-1185">Reference proteome</keyword>
<evidence type="ECO:0000256" key="1">
    <source>
        <dbReference type="SAM" id="MobiDB-lite"/>
    </source>
</evidence>
<reference evidence="2" key="1">
    <citation type="submission" date="2022-10" db="EMBL/GenBank/DDBJ databases">
        <title>Genome sequence of Actinomyces israelii ATCC 10048.</title>
        <authorList>
            <person name="Watt R.M."/>
            <person name="Tong W.M."/>
        </authorList>
    </citation>
    <scope>NUCLEOTIDE SEQUENCE</scope>
    <source>
        <strain evidence="2">ATCC 10048</strain>
    </source>
</reference>
<accession>A0ABT4I8J4</accession>
<protein>
    <submittedName>
        <fullName evidence="2">DUF3060 domain-containing protein</fullName>
    </submittedName>
</protein>
<evidence type="ECO:0000313" key="3">
    <source>
        <dbReference type="Proteomes" id="UP001072034"/>
    </source>
</evidence>
<proteinExistence type="predicted"/>
<feature type="region of interest" description="Disordered" evidence="1">
    <location>
        <begin position="74"/>
        <end position="158"/>
    </location>
</feature>
<dbReference type="Proteomes" id="UP001072034">
    <property type="component" value="Unassembled WGS sequence"/>
</dbReference>
<evidence type="ECO:0000313" key="2">
    <source>
        <dbReference type="EMBL" id="MCZ0858065.1"/>
    </source>
</evidence>